<comment type="caution">
    <text evidence="1">The sequence shown here is derived from an EMBL/GenBank/DDBJ whole genome shotgun (WGS) entry which is preliminary data.</text>
</comment>
<evidence type="ECO:0000313" key="2">
    <source>
        <dbReference type="Proteomes" id="UP001208131"/>
    </source>
</evidence>
<reference evidence="1 2" key="1">
    <citation type="journal article" date="2021" name="ISME Commun">
        <title>Automated analysis of genomic sequences facilitates high-throughput and comprehensive description of bacteria.</title>
        <authorList>
            <person name="Hitch T.C.A."/>
        </authorList>
    </citation>
    <scope>NUCLEOTIDE SEQUENCE [LARGE SCALE GENOMIC DNA]</scope>
    <source>
        <strain evidence="1 2">Sanger_31</strain>
    </source>
</reference>
<keyword evidence="2" id="KW-1185">Reference proteome</keyword>
<dbReference type="RefSeq" id="WP_267301001.1">
    <property type="nucleotide sequence ID" value="NZ_JAOQJZ010000006.1"/>
</dbReference>
<organism evidence="1 2">
    <name type="scientific">Hominimerdicola aceti</name>
    <dbReference type="NCBI Taxonomy" id="2981726"/>
    <lineage>
        <taxon>Bacteria</taxon>
        <taxon>Bacillati</taxon>
        <taxon>Bacillota</taxon>
        <taxon>Clostridia</taxon>
        <taxon>Eubacteriales</taxon>
        <taxon>Oscillospiraceae</taxon>
        <taxon>Hominimerdicola</taxon>
    </lineage>
</organism>
<proteinExistence type="predicted"/>
<protein>
    <recommendedName>
        <fullName evidence="3">Restriction endonuclease</fullName>
    </recommendedName>
</protein>
<dbReference type="EMBL" id="JAOQJZ010000006">
    <property type="protein sequence ID" value="MCU6705724.1"/>
    <property type="molecule type" value="Genomic_DNA"/>
</dbReference>
<accession>A0AAE3IGY6</accession>
<name>A0AAE3IGY6_9FIRM</name>
<sequence>MKYEDLLLKKPIESKTYREDSEFIIKQIKDILDNQMRSGDNKIIINTNLRMGLPLENINKIAGPMLEAWAGEVFAGIRDDMNNPYHLINVEAQERLGMADIILQFKRNSDVLTGNVDVKATANDIPNSGKGPNITSFSRIRTAYVNDPDFMFIILSIKHRVYVKRNEQTKLMDGIMEVIDHNEYDLKFISDSDINYNPALGTGQIQIKDIHYITYQYRTTWEMCQLLDNKYLNSSRRNIDDFIREAKKNGWIK</sequence>
<dbReference type="AlphaFoldDB" id="A0AAE3IGY6"/>
<dbReference type="Proteomes" id="UP001208131">
    <property type="component" value="Unassembled WGS sequence"/>
</dbReference>
<evidence type="ECO:0000313" key="1">
    <source>
        <dbReference type="EMBL" id="MCU6705724.1"/>
    </source>
</evidence>
<gene>
    <name evidence="1" type="ORF">OCV57_07290</name>
</gene>
<evidence type="ECO:0008006" key="3">
    <source>
        <dbReference type="Google" id="ProtNLM"/>
    </source>
</evidence>